<dbReference type="RefSeq" id="WP_090933040.1">
    <property type="nucleotide sequence ID" value="NZ_FOTS01000005.1"/>
</dbReference>
<feature type="domain" description="Glycosyl transferase family 1" evidence="2">
    <location>
        <begin position="179"/>
        <end position="336"/>
    </location>
</feature>
<dbReference type="Proteomes" id="UP000199520">
    <property type="component" value="Unassembled WGS sequence"/>
</dbReference>
<dbReference type="Pfam" id="PF00534">
    <property type="entry name" value="Glycos_transf_1"/>
    <property type="match status" value="1"/>
</dbReference>
<proteinExistence type="predicted"/>
<dbReference type="InterPro" id="IPR001296">
    <property type="entry name" value="Glyco_trans_1"/>
</dbReference>
<evidence type="ECO:0000313" key="5">
    <source>
        <dbReference type="Proteomes" id="UP000199520"/>
    </source>
</evidence>
<dbReference type="CDD" id="cd03801">
    <property type="entry name" value="GT4_PimA-like"/>
    <property type="match status" value="1"/>
</dbReference>
<evidence type="ECO:0000313" key="4">
    <source>
        <dbReference type="EMBL" id="SFL45411.1"/>
    </source>
</evidence>
<keyword evidence="1" id="KW-0472">Membrane</keyword>
<keyword evidence="1" id="KW-0812">Transmembrane</keyword>
<dbReference type="OrthoDB" id="9804196at2"/>
<dbReference type="STRING" id="1123291.SAMN04490355_100533"/>
<dbReference type="Gene3D" id="3.40.50.720">
    <property type="entry name" value="NAD(P)-binding Rossmann-like Domain"/>
    <property type="match status" value="1"/>
</dbReference>
<name>A0A1I4HUX0_9FIRM</name>
<keyword evidence="5" id="KW-1185">Reference proteome</keyword>
<keyword evidence="1" id="KW-1133">Transmembrane helix</keyword>
<feature type="transmembrane region" description="Helical" evidence="1">
    <location>
        <begin position="12"/>
        <end position="31"/>
    </location>
</feature>
<dbReference type="AlphaFoldDB" id="A0A1I4HUX0"/>
<evidence type="ECO:0000259" key="3">
    <source>
        <dbReference type="Pfam" id="PF13439"/>
    </source>
</evidence>
<dbReference type="GO" id="GO:0016757">
    <property type="term" value="F:glycosyltransferase activity"/>
    <property type="evidence" value="ECO:0007669"/>
    <property type="project" value="InterPro"/>
</dbReference>
<dbReference type="Pfam" id="PF13439">
    <property type="entry name" value="Glyco_transf_4"/>
    <property type="match status" value="1"/>
</dbReference>
<organism evidence="4 5">
    <name type="scientific">Pelosinus propionicus DSM 13327</name>
    <dbReference type="NCBI Taxonomy" id="1123291"/>
    <lineage>
        <taxon>Bacteria</taxon>
        <taxon>Bacillati</taxon>
        <taxon>Bacillota</taxon>
        <taxon>Negativicutes</taxon>
        <taxon>Selenomonadales</taxon>
        <taxon>Sporomusaceae</taxon>
        <taxon>Pelosinus</taxon>
    </lineage>
</organism>
<evidence type="ECO:0000259" key="2">
    <source>
        <dbReference type="Pfam" id="PF00534"/>
    </source>
</evidence>
<dbReference type="Gene3D" id="3.40.50.2000">
    <property type="entry name" value="Glycogen Phosphorylase B"/>
    <property type="match status" value="2"/>
</dbReference>
<reference evidence="5" key="1">
    <citation type="submission" date="2016-10" db="EMBL/GenBank/DDBJ databases">
        <authorList>
            <person name="Varghese N."/>
            <person name="Submissions S."/>
        </authorList>
    </citation>
    <scope>NUCLEOTIDE SEQUENCE [LARGE SCALE GENOMIC DNA]</scope>
    <source>
        <strain evidence="5">DSM 13327</strain>
    </source>
</reference>
<keyword evidence="4" id="KW-0808">Transferase</keyword>
<sequence length="516" mass="58520">MEEKRKRLGIVTYGMLGGGIEVFILNLGVYFQKREFDVTIITTEIPGAWFHWIEKYGLKELHIEGLGYHSPAQHVRKVASALYDGQFDVLILNHARFAQAGLGMGKTSPVVIPVVNSTNEFFAQMSAYKSDLCESVVAVSPAVAQIAYRSGIKCPVEVILNGVAWPEMDVQVISRNYEQRELKLLYAGRVRDEQKGVFLLPEIIKRLVANDVKLTLDIVGDGPDLIELQKRFKEYNLEDHIKYWGNVEVAVLHKIMRADHVLLFPSYYEGLPLMPMEASLCGCVSVASFLEGITDDMITDGQNGFLVKCGDIGEFCRCIELLYNDRGLLRKVSDEALNYATNNFTLDIMGQQYYDLITRAINNQRVVDKSNNINDERIIPFISGSPIESVEFYNRQWVQGFEQDCFITKKFNCKKVAIYGTLRNGLYFLFDLRNTGAEVMTFIDSNKELHGKSLNGISINGLRWLDDNYDTIDAVLISIESQEDEKVKEELIKKYARTGLAIYTWKELLNASQADL</sequence>
<accession>A0A1I4HUX0</accession>
<feature type="domain" description="Glycosyltransferase subfamily 4-like N-terminal" evidence="3">
    <location>
        <begin position="18"/>
        <end position="163"/>
    </location>
</feature>
<dbReference type="PANTHER" id="PTHR12526">
    <property type="entry name" value="GLYCOSYLTRANSFERASE"/>
    <property type="match status" value="1"/>
</dbReference>
<gene>
    <name evidence="4" type="ORF">SAMN04490355_100533</name>
</gene>
<protein>
    <submittedName>
        <fullName evidence="4">Glycosyltransferase involved in cell wall bisynthesis</fullName>
    </submittedName>
</protein>
<evidence type="ECO:0000256" key="1">
    <source>
        <dbReference type="SAM" id="Phobius"/>
    </source>
</evidence>
<dbReference type="EMBL" id="FOTS01000005">
    <property type="protein sequence ID" value="SFL45411.1"/>
    <property type="molecule type" value="Genomic_DNA"/>
</dbReference>
<dbReference type="SUPFAM" id="SSF53756">
    <property type="entry name" value="UDP-Glycosyltransferase/glycogen phosphorylase"/>
    <property type="match status" value="1"/>
</dbReference>
<dbReference type="InterPro" id="IPR028098">
    <property type="entry name" value="Glyco_trans_4-like_N"/>
</dbReference>